<gene>
    <name evidence="4" type="ORF">E6C27_scaffold67G006600</name>
</gene>
<dbReference type="SUPFAM" id="SSF56672">
    <property type="entry name" value="DNA/RNA polymerases"/>
    <property type="match status" value="1"/>
</dbReference>
<comment type="caution">
    <text evidence="4">The sequence shown here is derived from an EMBL/GenBank/DDBJ whole genome shotgun (WGS) entry which is preliminary data.</text>
</comment>
<dbReference type="Pfam" id="PF00078">
    <property type="entry name" value="RVT_1"/>
    <property type="match status" value="1"/>
</dbReference>
<dbReference type="InterPro" id="IPR041588">
    <property type="entry name" value="Integrase_H2C2"/>
</dbReference>
<dbReference type="Pfam" id="PF17921">
    <property type="entry name" value="Integrase_H2C2"/>
    <property type="match status" value="1"/>
</dbReference>
<dbReference type="InterPro" id="IPR043502">
    <property type="entry name" value="DNA/RNA_pol_sf"/>
</dbReference>
<feature type="compositionally biased region" description="Basic and acidic residues" evidence="1">
    <location>
        <begin position="524"/>
        <end position="533"/>
    </location>
</feature>
<name>A0A5A7TJL7_CUCMM</name>
<dbReference type="InterPro" id="IPR053134">
    <property type="entry name" value="RNA-dir_DNA_polymerase"/>
</dbReference>
<evidence type="ECO:0000259" key="2">
    <source>
        <dbReference type="Pfam" id="PF00078"/>
    </source>
</evidence>
<evidence type="ECO:0000313" key="4">
    <source>
        <dbReference type="EMBL" id="KAA0042166.1"/>
    </source>
</evidence>
<evidence type="ECO:0000256" key="1">
    <source>
        <dbReference type="SAM" id="MobiDB-lite"/>
    </source>
</evidence>
<evidence type="ECO:0000313" key="5">
    <source>
        <dbReference type="Proteomes" id="UP000321393"/>
    </source>
</evidence>
<dbReference type="Gene3D" id="3.30.70.270">
    <property type="match status" value="1"/>
</dbReference>
<dbReference type="Gene3D" id="3.10.10.10">
    <property type="entry name" value="HIV Type 1 Reverse Transcriptase, subunit A, domain 1"/>
    <property type="match status" value="2"/>
</dbReference>
<protein>
    <submittedName>
        <fullName evidence="4">DNA/RNA polymerases superfamily protein</fullName>
    </submittedName>
</protein>
<feature type="domain" description="Integrase zinc-binding" evidence="3">
    <location>
        <begin position="384"/>
        <end position="438"/>
    </location>
</feature>
<proteinExistence type="predicted"/>
<evidence type="ECO:0000259" key="3">
    <source>
        <dbReference type="Pfam" id="PF17921"/>
    </source>
</evidence>
<dbReference type="CDD" id="cd01647">
    <property type="entry name" value="RT_LTR"/>
    <property type="match status" value="1"/>
</dbReference>
<dbReference type="AlphaFoldDB" id="A0A5A7TJL7"/>
<dbReference type="PANTHER" id="PTHR24559">
    <property type="entry name" value="TRANSPOSON TY3-I GAG-POL POLYPROTEIN"/>
    <property type="match status" value="1"/>
</dbReference>
<dbReference type="Proteomes" id="UP000321393">
    <property type="component" value="Unassembled WGS sequence"/>
</dbReference>
<dbReference type="EMBL" id="SSTE01016227">
    <property type="protein sequence ID" value="KAA0042166.1"/>
    <property type="molecule type" value="Genomic_DNA"/>
</dbReference>
<dbReference type="Pfam" id="PF08284">
    <property type="entry name" value="RVP_2"/>
    <property type="match status" value="1"/>
</dbReference>
<accession>A0A5A7TJL7</accession>
<dbReference type="InterPro" id="IPR000477">
    <property type="entry name" value="RT_dom"/>
</dbReference>
<dbReference type="Gene3D" id="2.40.70.10">
    <property type="entry name" value="Acid Proteases"/>
    <property type="match status" value="1"/>
</dbReference>
<dbReference type="Gene3D" id="1.10.340.70">
    <property type="match status" value="1"/>
</dbReference>
<dbReference type="PANTHER" id="PTHR24559:SF444">
    <property type="entry name" value="REVERSE TRANSCRIPTASE DOMAIN-CONTAINING PROTEIN"/>
    <property type="match status" value="1"/>
</dbReference>
<dbReference type="InterPro" id="IPR043128">
    <property type="entry name" value="Rev_trsase/Diguanyl_cyclase"/>
</dbReference>
<dbReference type="InterPro" id="IPR021109">
    <property type="entry name" value="Peptidase_aspartic_dom_sf"/>
</dbReference>
<sequence length="563" mass="64741">MLEPLSEGLAIYTPVGGVLLINEVLRDCEILVEGISMLVDLLPLELQRLDVILGMDFLFAYYAFMDCHRKEVVFKKSGFAEVVFRGMRKVVSRSLISILKVEKLLRKGCTAFLAQIVIAQREKLKPEDVPVVKEFLDVFPDDLLGLPLDREIEFTIELLPEITPISQAPYRMALSELKELKMQLQELVDKGYIKPSVRESDIAKTTFRTRYGHYEFRVMPFGLTNAPAVFMDLMNRIFHQYLDQFVIVFIDDILVYSVDREAHEEHLRIVLQTLRDKQLYAKFSKWKDYVIYCDASRLGLGCVLMQDGNVIAYASRQLKEHECKANVVVDALSRKSRLPKSALCDSNLQKKLGKSKKGLEVEFALRTNGAIVKQGRLYVPNISELKNVILEEAHSSAYAMHPSSTKMYRALKKTYWWPRMKQEIVEYVDRCLICQQVKLVRQRPEDFLILCQCQSGNESILLWIFYLDYLVHPVDMTIYGYQSSISMAPYEALYGRPCRTPVCWNEVGERKLVDSRQKGTSFEKQNDSTHKGFVETSQSGGGNFGTGRSDEDEIPDTFQLRTF</sequence>
<feature type="region of interest" description="Disordered" evidence="1">
    <location>
        <begin position="516"/>
        <end position="555"/>
    </location>
</feature>
<reference evidence="4 5" key="1">
    <citation type="submission" date="2019-08" db="EMBL/GenBank/DDBJ databases">
        <title>Draft genome sequences of two oriental melons (Cucumis melo L. var makuwa).</title>
        <authorList>
            <person name="Kwon S.-Y."/>
        </authorList>
    </citation>
    <scope>NUCLEOTIDE SEQUENCE [LARGE SCALE GENOMIC DNA]</scope>
    <source>
        <strain evidence="5">cv. SW 3</strain>
        <tissue evidence="4">Leaf</tissue>
    </source>
</reference>
<dbReference type="OrthoDB" id="437338at2759"/>
<feature type="domain" description="Reverse transcriptase" evidence="2">
    <location>
        <begin position="192"/>
        <end position="289"/>
    </location>
</feature>
<organism evidence="4 5">
    <name type="scientific">Cucumis melo var. makuwa</name>
    <name type="common">Oriental melon</name>
    <dbReference type="NCBI Taxonomy" id="1194695"/>
    <lineage>
        <taxon>Eukaryota</taxon>
        <taxon>Viridiplantae</taxon>
        <taxon>Streptophyta</taxon>
        <taxon>Embryophyta</taxon>
        <taxon>Tracheophyta</taxon>
        <taxon>Spermatophyta</taxon>
        <taxon>Magnoliopsida</taxon>
        <taxon>eudicotyledons</taxon>
        <taxon>Gunneridae</taxon>
        <taxon>Pentapetalae</taxon>
        <taxon>rosids</taxon>
        <taxon>fabids</taxon>
        <taxon>Cucurbitales</taxon>
        <taxon>Cucurbitaceae</taxon>
        <taxon>Benincaseae</taxon>
        <taxon>Cucumis</taxon>
    </lineage>
</organism>